<keyword evidence="5 7" id="KW-0456">Lyase</keyword>
<dbReference type="GO" id="GO:0016829">
    <property type="term" value="F:lyase activity"/>
    <property type="evidence" value="ECO:0007669"/>
    <property type="project" value="UniProtKB-KW"/>
</dbReference>
<gene>
    <name evidence="7" type="ORF">UU13_C0001G0051</name>
</gene>
<dbReference type="EMBL" id="LBZL01000001">
    <property type="protein sequence ID" value="KKR70823.1"/>
    <property type="molecule type" value="Genomic_DNA"/>
</dbReference>
<keyword evidence="4" id="KW-0472">Membrane</keyword>
<reference evidence="7 8" key="1">
    <citation type="journal article" date="2015" name="Nature">
        <title>rRNA introns, odd ribosomes, and small enigmatic genomes across a large radiation of phyla.</title>
        <authorList>
            <person name="Brown C.T."/>
            <person name="Hug L.A."/>
            <person name="Thomas B.C."/>
            <person name="Sharon I."/>
            <person name="Castelle C.J."/>
            <person name="Singh A."/>
            <person name="Wilkins M.J."/>
            <person name="Williams K.H."/>
            <person name="Banfield J.F."/>
        </authorList>
    </citation>
    <scope>NUCLEOTIDE SEQUENCE [LARGE SCALE GENOMIC DNA]</scope>
</reference>
<sequence length="259" mass="29351">MVEIEPGMTLRGVSLKLKNEHIIRSRIAFEAFVIIFGGEKRIVSANYYFKNKLSVYKVVRRIARGEHEMAPISVTIPEGFDVNQIGDVFVGELANFNKSKFLLEAEKLEGYLFPDTYFFSTTDNEENVIKSMSKNFEKKIAPFLPEIISSGKNEKDIIVMASIIEREANGDADRDIISGILWKRISINMPLQVDAAMETYEKRGLPENPIANPGLLSIKASIHPQSSPYLYYLHGKNGNIHYAKSFSEHIKNKLKYLGN</sequence>
<evidence type="ECO:0000256" key="2">
    <source>
        <dbReference type="ARBA" id="ARBA00022692"/>
    </source>
</evidence>
<protein>
    <submittedName>
        <fullName evidence="7">Aminodeoxychorismate lyase</fullName>
    </submittedName>
</protein>
<evidence type="ECO:0000313" key="7">
    <source>
        <dbReference type="EMBL" id="KKR70823.1"/>
    </source>
</evidence>
<accession>A0A0G0T193</accession>
<keyword evidence="6" id="KW-0961">Cell wall biogenesis/degradation</keyword>
<keyword evidence="2" id="KW-0812">Transmembrane</keyword>
<dbReference type="AlphaFoldDB" id="A0A0G0T193"/>
<evidence type="ECO:0000256" key="1">
    <source>
        <dbReference type="ARBA" id="ARBA00022475"/>
    </source>
</evidence>
<dbReference type="Pfam" id="PF02618">
    <property type="entry name" value="YceG"/>
    <property type="match status" value="2"/>
</dbReference>
<evidence type="ECO:0000256" key="5">
    <source>
        <dbReference type="ARBA" id="ARBA00023239"/>
    </source>
</evidence>
<dbReference type="PANTHER" id="PTHR30518:SF2">
    <property type="entry name" value="ENDOLYTIC MUREIN TRANSGLYCOSYLASE"/>
    <property type="match status" value="1"/>
</dbReference>
<dbReference type="Proteomes" id="UP000034452">
    <property type="component" value="Unassembled WGS sequence"/>
</dbReference>
<name>A0A0G0T193_9BACT</name>
<dbReference type="InterPro" id="IPR003770">
    <property type="entry name" value="MLTG-like"/>
</dbReference>
<evidence type="ECO:0000313" key="8">
    <source>
        <dbReference type="Proteomes" id="UP000034452"/>
    </source>
</evidence>
<evidence type="ECO:0000256" key="3">
    <source>
        <dbReference type="ARBA" id="ARBA00022989"/>
    </source>
</evidence>
<keyword evidence="3" id="KW-1133">Transmembrane helix</keyword>
<dbReference type="Gene3D" id="3.30.1490.480">
    <property type="entry name" value="Endolytic murein transglycosylase"/>
    <property type="match status" value="1"/>
</dbReference>
<dbReference type="PANTHER" id="PTHR30518">
    <property type="entry name" value="ENDOLYTIC MUREIN TRANSGLYCOSYLASE"/>
    <property type="match status" value="1"/>
</dbReference>
<proteinExistence type="predicted"/>
<dbReference type="GO" id="GO:0071555">
    <property type="term" value="P:cell wall organization"/>
    <property type="evidence" value="ECO:0007669"/>
    <property type="project" value="UniProtKB-KW"/>
</dbReference>
<keyword evidence="1" id="KW-1003">Cell membrane</keyword>
<organism evidence="7 8">
    <name type="scientific">Candidatus Nomurabacteria bacterium GW2011_GWB1_40_7</name>
    <dbReference type="NCBI Taxonomy" id="1618744"/>
    <lineage>
        <taxon>Bacteria</taxon>
        <taxon>Candidatus Nomuraibacteriota</taxon>
    </lineage>
</organism>
<comment type="caution">
    <text evidence="7">The sequence shown here is derived from an EMBL/GenBank/DDBJ whole genome shotgun (WGS) entry which is preliminary data.</text>
</comment>
<dbReference type="PATRIC" id="fig|1618744.3.peg.57"/>
<evidence type="ECO:0000256" key="4">
    <source>
        <dbReference type="ARBA" id="ARBA00023136"/>
    </source>
</evidence>
<evidence type="ECO:0000256" key="6">
    <source>
        <dbReference type="ARBA" id="ARBA00023316"/>
    </source>
</evidence>